<dbReference type="KEGG" id="bvi:Bcep1808_6724"/>
<keyword evidence="2" id="KW-0614">Plasmid</keyword>
<organism evidence="2 3">
    <name type="scientific">Burkholderia vietnamiensis (strain G4 / LMG 22486)</name>
    <name type="common">Burkholderia cepacia (strain R1808)</name>
    <dbReference type="NCBI Taxonomy" id="269482"/>
    <lineage>
        <taxon>Bacteria</taxon>
        <taxon>Pseudomonadati</taxon>
        <taxon>Pseudomonadota</taxon>
        <taxon>Betaproteobacteria</taxon>
        <taxon>Burkholderiales</taxon>
        <taxon>Burkholderiaceae</taxon>
        <taxon>Burkholderia</taxon>
        <taxon>Burkholderia cepacia complex</taxon>
    </lineage>
</organism>
<name>A4JTK9_BURVG</name>
<dbReference type="Proteomes" id="UP000002287">
    <property type="component" value="Plasmid pBVIE01"/>
</dbReference>
<feature type="region of interest" description="Disordered" evidence="1">
    <location>
        <begin position="1"/>
        <end position="40"/>
    </location>
</feature>
<dbReference type="EMBL" id="CP000617">
    <property type="protein sequence ID" value="ABO59612.1"/>
    <property type="molecule type" value="Genomic_DNA"/>
</dbReference>
<geneLocation type="plasmid" evidence="2 3">
    <name>pBVIE01</name>
</geneLocation>
<evidence type="ECO:0000256" key="1">
    <source>
        <dbReference type="SAM" id="MobiDB-lite"/>
    </source>
</evidence>
<protein>
    <submittedName>
        <fullName evidence="2">Putative transcriptional regulator, XRE family</fullName>
    </submittedName>
</protein>
<dbReference type="HOGENOM" id="CLU_113623_0_0_4"/>
<sequence>MTTKKQAAAAAHTPSPKRRVSAKTAKGRGSKAPKQLELAEAESQPEVRNIEGLRLIRMIKKTLVERDLPERTISDIMGVTPIYWNSMTNGNRTIKSLGKDKLSKVAEFLGLPTIQVYILADFFDPSDFMNSKALDEQMWLSIVKMTADTQWTAYAPTKEEWQALPIKLRAGFAALYEREFNRALTRKAQIEVPELAGTPPREQESTETVE</sequence>
<evidence type="ECO:0000313" key="2">
    <source>
        <dbReference type="EMBL" id="ABO59612.1"/>
    </source>
</evidence>
<evidence type="ECO:0000313" key="3">
    <source>
        <dbReference type="Proteomes" id="UP000002287"/>
    </source>
</evidence>
<gene>
    <name evidence="2" type="ordered locus">Bcep1808_6724</name>
</gene>
<accession>A4JTK9</accession>
<proteinExistence type="predicted"/>
<dbReference type="AlphaFoldDB" id="A4JTK9"/>
<reference evidence="2 3" key="1">
    <citation type="submission" date="2007-03" db="EMBL/GenBank/DDBJ databases">
        <title>Complete sequence of plasmid pBVIE01 of Burkholderia vietnamiensis G4.</title>
        <authorList>
            <consortium name="US DOE Joint Genome Institute"/>
            <person name="Copeland A."/>
            <person name="Lucas S."/>
            <person name="Lapidus A."/>
            <person name="Barry K."/>
            <person name="Detter J.C."/>
            <person name="Glavina del Rio T."/>
            <person name="Hammon N."/>
            <person name="Israni S."/>
            <person name="Dalin E."/>
            <person name="Tice H."/>
            <person name="Pitluck S."/>
            <person name="Chain P."/>
            <person name="Malfatti S."/>
            <person name="Shin M."/>
            <person name="Vergez L."/>
            <person name="Schmutz J."/>
            <person name="Larimer F."/>
            <person name="Land M."/>
            <person name="Hauser L."/>
            <person name="Kyrpides N."/>
            <person name="Tiedje J."/>
            <person name="Richardson P."/>
        </authorList>
    </citation>
    <scope>NUCLEOTIDE SEQUENCE [LARGE SCALE GENOMIC DNA]</scope>
    <source>
        <strain evidence="3">G4 / LMG 22486</strain>
        <plasmid evidence="2 3">pBVIE01</plasmid>
    </source>
</reference>
<feature type="region of interest" description="Disordered" evidence="1">
    <location>
        <begin position="191"/>
        <end position="210"/>
    </location>
</feature>
<feature type="compositionally biased region" description="Basic residues" evidence="1">
    <location>
        <begin position="15"/>
        <end position="31"/>
    </location>
</feature>